<dbReference type="Pfam" id="PF00691">
    <property type="entry name" value="OmpA"/>
    <property type="match status" value="1"/>
</dbReference>
<keyword evidence="2 4" id="KW-0472">Membrane</keyword>
<dbReference type="InterPro" id="IPR050330">
    <property type="entry name" value="Bact_OuterMem_StrucFunc"/>
</dbReference>
<dbReference type="EMBL" id="JACNMF010000005">
    <property type="protein sequence ID" value="MBC3759518.1"/>
    <property type="molecule type" value="Genomic_DNA"/>
</dbReference>
<proteinExistence type="predicted"/>
<evidence type="ECO:0000256" key="6">
    <source>
        <dbReference type="SAM" id="SignalP"/>
    </source>
</evidence>
<dbReference type="InterPro" id="IPR006665">
    <property type="entry name" value="OmpA-like"/>
</dbReference>
<accession>A0A923KM84</accession>
<dbReference type="Proteomes" id="UP000656244">
    <property type="component" value="Unassembled WGS sequence"/>
</dbReference>
<dbReference type="InterPro" id="IPR036737">
    <property type="entry name" value="OmpA-like_sf"/>
</dbReference>
<dbReference type="Pfam" id="PF07676">
    <property type="entry name" value="PD40"/>
    <property type="match status" value="2"/>
</dbReference>
<dbReference type="InterPro" id="IPR011990">
    <property type="entry name" value="TPR-like_helical_dom_sf"/>
</dbReference>
<dbReference type="SUPFAM" id="SSF82171">
    <property type="entry name" value="DPP6 N-terminal domain-like"/>
    <property type="match status" value="1"/>
</dbReference>
<dbReference type="InterPro" id="IPR011659">
    <property type="entry name" value="WD40"/>
</dbReference>
<dbReference type="AlphaFoldDB" id="A0A923KM84"/>
<feature type="chain" id="PRO_5037703207" evidence="6">
    <location>
        <begin position="22"/>
        <end position="660"/>
    </location>
</feature>
<comment type="caution">
    <text evidence="8">The sequence shown here is derived from an EMBL/GenBank/DDBJ whole genome shotgun (WGS) entry which is preliminary data.</text>
</comment>
<dbReference type="PRINTS" id="PR01021">
    <property type="entry name" value="OMPADOMAIN"/>
</dbReference>
<evidence type="ECO:0000256" key="5">
    <source>
        <dbReference type="SAM" id="MobiDB-lite"/>
    </source>
</evidence>
<dbReference type="InterPro" id="IPR011042">
    <property type="entry name" value="6-blade_b-propeller_TolB-like"/>
</dbReference>
<evidence type="ECO:0000313" key="8">
    <source>
        <dbReference type="EMBL" id="MBC3759518.1"/>
    </source>
</evidence>
<feature type="signal peptide" evidence="6">
    <location>
        <begin position="1"/>
        <end position="21"/>
    </location>
</feature>
<dbReference type="CDD" id="cd07185">
    <property type="entry name" value="OmpA_C-like"/>
    <property type="match status" value="1"/>
</dbReference>
<keyword evidence="9" id="KW-1185">Reference proteome</keyword>
<dbReference type="Pfam" id="PF13620">
    <property type="entry name" value="CarboxypepD_reg"/>
    <property type="match status" value="1"/>
</dbReference>
<dbReference type="PANTHER" id="PTHR30329">
    <property type="entry name" value="STATOR ELEMENT OF FLAGELLAR MOTOR COMPLEX"/>
    <property type="match status" value="1"/>
</dbReference>
<dbReference type="SUPFAM" id="SSF103088">
    <property type="entry name" value="OmpA-like"/>
    <property type="match status" value="1"/>
</dbReference>
<dbReference type="SUPFAM" id="SSF48452">
    <property type="entry name" value="TPR-like"/>
    <property type="match status" value="1"/>
</dbReference>
<dbReference type="PANTHER" id="PTHR30329:SF21">
    <property type="entry name" value="LIPOPROTEIN YIAD-RELATED"/>
    <property type="match status" value="1"/>
</dbReference>
<evidence type="ECO:0000256" key="2">
    <source>
        <dbReference type="ARBA" id="ARBA00023136"/>
    </source>
</evidence>
<dbReference type="PROSITE" id="PS51123">
    <property type="entry name" value="OMPA_2"/>
    <property type="match status" value="1"/>
</dbReference>
<comment type="subcellular location">
    <subcellularLocation>
        <location evidence="1">Cell outer membrane</location>
    </subcellularLocation>
</comment>
<protein>
    <submittedName>
        <fullName evidence="8">OmpA family protein</fullName>
    </submittedName>
</protein>
<evidence type="ECO:0000313" key="9">
    <source>
        <dbReference type="Proteomes" id="UP000656244"/>
    </source>
</evidence>
<reference evidence="8" key="1">
    <citation type="submission" date="2020-08" db="EMBL/GenBank/DDBJ databases">
        <title>Hyunsoonleella sp. strain SJ7 genome sequencing and assembly.</title>
        <authorList>
            <person name="Kim I."/>
        </authorList>
    </citation>
    <scope>NUCLEOTIDE SEQUENCE</scope>
    <source>
        <strain evidence="8">SJ7</strain>
    </source>
</reference>
<dbReference type="Gene3D" id="3.30.1330.60">
    <property type="entry name" value="OmpA-like domain"/>
    <property type="match status" value="1"/>
</dbReference>
<evidence type="ECO:0000256" key="1">
    <source>
        <dbReference type="ARBA" id="ARBA00004442"/>
    </source>
</evidence>
<evidence type="ECO:0000259" key="7">
    <source>
        <dbReference type="PROSITE" id="PS51123"/>
    </source>
</evidence>
<feature type="region of interest" description="Disordered" evidence="5">
    <location>
        <begin position="510"/>
        <end position="533"/>
    </location>
</feature>
<dbReference type="RefSeq" id="WP_186563447.1">
    <property type="nucleotide sequence ID" value="NZ_JACNMF010000005.1"/>
</dbReference>
<evidence type="ECO:0000256" key="3">
    <source>
        <dbReference type="ARBA" id="ARBA00023237"/>
    </source>
</evidence>
<dbReference type="InterPro" id="IPR006664">
    <property type="entry name" value="OMP_bac"/>
</dbReference>
<dbReference type="InterPro" id="IPR008969">
    <property type="entry name" value="CarboxyPept-like_regulatory"/>
</dbReference>
<keyword evidence="3" id="KW-0998">Cell outer membrane</keyword>
<dbReference type="Gene3D" id="2.60.40.1120">
    <property type="entry name" value="Carboxypeptidase-like, regulatory domain"/>
    <property type="match status" value="1"/>
</dbReference>
<organism evidence="8 9">
    <name type="scientific">Hyunsoonleella aquatilis</name>
    <dbReference type="NCBI Taxonomy" id="2762758"/>
    <lineage>
        <taxon>Bacteria</taxon>
        <taxon>Pseudomonadati</taxon>
        <taxon>Bacteroidota</taxon>
        <taxon>Flavobacteriia</taxon>
        <taxon>Flavobacteriales</taxon>
        <taxon>Flavobacteriaceae</taxon>
    </lineage>
</organism>
<keyword evidence="6" id="KW-0732">Signal</keyword>
<name>A0A923KM84_9FLAO</name>
<dbReference type="Gene3D" id="1.25.40.10">
    <property type="entry name" value="Tetratricopeptide repeat domain"/>
    <property type="match status" value="1"/>
</dbReference>
<dbReference type="Gene3D" id="2.120.10.30">
    <property type="entry name" value="TolB, C-terminal domain"/>
    <property type="match status" value="1"/>
</dbReference>
<dbReference type="SUPFAM" id="SSF49464">
    <property type="entry name" value="Carboxypeptidase regulatory domain-like"/>
    <property type="match status" value="1"/>
</dbReference>
<dbReference type="GO" id="GO:0009279">
    <property type="term" value="C:cell outer membrane"/>
    <property type="evidence" value="ECO:0007669"/>
    <property type="project" value="UniProtKB-SubCell"/>
</dbReference>
<feature type="domain" description="OmpA-like" evidence="7">
    <location>
        <begin position="536"/>
        <end position="660"/>
    </location>
</feature>
<gene>
    <name evidence="8" type="ORF">H7U19_13960</name>
</gene>
<sequence length="660" mass="74492">MKLKHYLLFGLAISTFFSVGAQEGRQKRADSLFNKFAFVDAAETYKKLVKKDYNKAYALRRLADCYAYMRNPDSAVVYYKQAVQQENVPIEYYYKYAQSLRGLQDYKESRVWLKKFKDAGGTIEKNKLSRDPDFITAVFNAENKYILKEVNINSAFSDFGAFERNGQVYFSSSVNEGALIKHKYAWNEQPFLDMYVTKKDADTIIHHRSKLRGDVNSRFHDGPAIVTKDGKTMYFSRNNFGKYGLKQDKDGISNLKIFRASLVDGEWTNLEELPFGSTEYSVGHPALSNDESKLYFASDMPGGFGGSDIYYVDINDDGTFGPIQNAGEIINTKDNELFPFINSEDILFFSSDGHLGLGLLDIFATVYDENNLLSSVVNLGLPINSNKDDFSFFMNDDGLTGYMASNREGGMGDDDIYGFNRIPRLKLEGTVMDSIGGTPIANALVKLSDADDIQIVYVETDEDGKYEINIDRNTDYIVKVNKEGYPENSVSVTTKGLPSDAQSVTVDFSINPIPSADDDSNEDGDAGSDPMDDKKTKALLAKFNTPIYFDFDSSRIRKVDADRLAEIIDLMKNDFPEMTIRIESHTDSRGPSEYNERLSARRAYSTLQYLISEGIDQSRIIEYKGFGERQLVNGCDGTIRCTEAEHQLNRRTNFIVIKVQ</sequence>
<feature type="compositionally biased region" description="Acidic residues" evidence="5">
    <location>
        <begin position="516"/>
        <end position="526"/>
    </location>
</feature>
<evidence type="ECO:0000256" key="4">
    <source>
        <dbReference type="PROSITE-ProRule" id="PRU00473"/>
    </source>
</evidence>